<dbReference type="GO" id="GO:0034975">
    <property type="term" value="P:protein folding in endoplasmic reticulum"/>
    <property type="evidence" value="ECO:0007669"/>
    <property type="project" value="InterPro"/>
</dbReference>
<comment type="similarity">
    <text evidence="3">Belongs to the EROs family.</text>
</comment>
<keyword evidence="12" id="KW-0560">Oxidoreductase</keyword>
<evidence type="ECO:0000256" key="1">
    <source>
        <dbReference type="ARBA" id="ARBA00001974"/>
    </source>
</evidence>
<reference evidence="20" key="1">
    <citation type="submission" date="2020-07" db="EMBL/GenBank/DDBJ databases">
        <title>Clarias magur genome sequencing, assembly and annotation.</title>
        <authorList>
            <person name="Kushwaha B."/>
            <person name="Kumar R."/>
            <person name="Das P."/>
            <person name="Joshi C.G."/>
            <person name="Kumar D."/>
            <person name="Nagpure N.S."/>
            <person name="Pandey M."/>
            <person name="Agarwal S."/>
            <person name="Srivastava S."/>
            <person name="Singh M."/>
            <person name="Sahoo L."/>
            <person name="Jayasankar P."/>
            <person name="Meher P.K."/>
            <person name="Koringa P.G."/>
            <person name="Iquebal M.A."/>
            <person name="Das S.P."/>
            <person name="Bit A."/>
            <person name="Patnaik S."/>
            <person name="Patel N."/>
            <person name="Shah T.M."/>
            <person name="Hinsu A."/>
            <person name="Jena J.K."/>
        </authorList>
    </citation>
    <scope>NUCLEOTIDE SEQUENCE</scope>
    <source>
        <strain evidence="20">CIFAMagur01</strain>
        <tissue evidence="20">Testis</tissue>
    </source>
</reference>
<feature type="domain" description="AIG1-type G" evidence="19">
    <location>
        <begin position="222"/>
        <end position="418"/>
    </location>
</feature>
<comment type="subcellular location">
    <subcellularLocation>
        <location evidence="2">Endoplasmic reticulum membrane</location>
        <topology evidence="2">Peripheral membrane protein</topology>
        <orientation evidence="2">Lumenal side</orientation>
    </subcellularLocation>
</comment>
<keyword evidence="10" id="KW-0274">FAD</keyword>
<keyword evidence="18" id="KW-0812">Transmembrane</keyword>
<keyword evidence="14" id="KW-1015">Disulfide bond</keyword>
<dbReference type="Proteomes" id="UP000727407">
    <property type="component" value="Unassembled WGS sequence"/>
</dbReference>
<dbReference type="InterPro" id="IPR027417">
    <property type="entry name" value="P-loop_NTPase"/>
</dbReference>
<keyword evidence="16" id="KW-0676">Redox-active center</keyword>
<evidence type="ECO:0000256" key="4">
    <source>
        <dbReference type="ARBA" id="ARBA00008535"/>
    </source>
</evidence>
<dbReference type="PROSITE" id="PS51720">
    <property type="entry name" value="G_AIG1"/>
    <property type="match status" value="2"/>
</dbReference>
<comment type="cofactor">
    <cofactor evidence="1">
        <name>FAD</name>
        <dbReference type="ChEBI" id="CHEBI:57692"/>
    </cofactor>
</comment>
<evidence type="ECO:0000256" key="18">
    <source>
        <dbReference type="SAM" id="Phobius"/>
    </source>
</evidence>
<dbReference type="Pfam" id="PF04137">
    <property type="entry name" value="ERO1"/>
    <property type="match status" value="1"/>
</dbReference>
<dbReference type="Pfam" id="PF04548">
    <property type="entry name" value="AIG1"/>
    <property type="match status" value="2"/>
</dbReference>
<dbReference type="GO" id="GO:0015035">
    <property type="term" value="F:protein-disulfide reductase activity"/>
    <property type="evidence" value="ECO:0007669"/>
    <property type="project" value="InterPro"/>
</dbReference>
<comment type="similarity">
    <text evidence="4">Belongs to the TRAFAC class TrmE-Era-EngA-EngB-Septin-like GTPase superfamily. AIG1/Toc34/Toc159-like paraseptin GTPase family. IAN subfamily.</text>
</comment>
<keyword evidence="11" id="KW-0249">Electron transport</keyword>
<keyword evidence="6" id="KW-0285">Flavoprotein</keyword>
<evidence type="ECO:0000256" key="16">
    <source>
        <dbReference type="ARBA" id="ARBA00023284"/>
    </source>
</evidence>
<dbReference type="InterPro" id="IPR006703">
    <property type="entry name" value="G_AIG1"/>
</dbReference>
<dbReference type="InterPro" id="IPR007266">
    <property type="entry name" value="Ero1"/>
</dbReference>
<evidence type="ECO:0000256" key="3">
    <source>
        <dbReference type="ARBA" id="ARBA00008277"/>
    </source>
</evidence>
<keyword evidence="15" id="KW-0325">Glycoprotein</keyword>
<keyword evidence="5" id="KW-0813">Transport</keyword>
<organism evidence="20 21">
    <name type="scientific">Clarias magur</name>
    <name type="common">Asian catfish</name>
    <name type="synonym">Macropteronotus magur</name>
    <dbReference type="NCBI Taxonomy" id="1594786"/>
    <lineage>
        <taxon>Eukaryota</taxon>
        <taxon>Metazoa</taxon>
        <taxon>Chordata</taxon>
        <taxon>Craniata</taxon>
        <taxon>Vertebrata</taxon>
        <taxon>Euteleostomi</taxon>
        <taxon>Actinopterygii</taxon>
        <taxon>Neopterygii</taxon>
        <taxon>Teleostei</taxon>
        <taxon>Ostariophysi</taxon>
        <taxon>Siluriformes</taxon>
        <taxon>Clariidae</taxon>
        <taxon>Clarias</taxon>
    </lineage>
</organism>
<evidence type="ECO:0000256" key="9">
    <source>
        <dbReference type="ARBA" id="ARBA00022824"/>
    </source>
</evidence>
<evidence type="ECO:0000256" key="12">
    <source>
        <dbReference type="ARBA" id="ARBA00023002"/>
    </source>
</evidence>
<dbReference type="GO" id="GO:0005789">
    <property type="term" value="C:endoplasmic reticulum membrane"/>
    <property type="evidence" value="ECO:0007669"/>
    <property type="project" value="UniProtKB-SubCell"/>
</dbReference>
<feature type="transmembrane region" description="Helical" evidence="18">
    <location>
        <begin position="95"/>
        <end position="123"/>
    </location>
</feature>
<dbReference type="PANTHER" id="PTHR12613:SF2">
    <property type="entry name" value="ERO1-LIKE PROTEIN BETA"/>
    <property type="match status" value="1"/>
</dbReference>
<evidence type="ECO:0000256" key="7">
    <source>
        <dbReference type="ARBA" id="ARBA00022729"/>
    </source>
</evidence>
<evidence type="ECO:0000313" key="20">
    <source>
        <dbReference type="EMBL" id="KAF5905185.1"/>
    </source>
</evidence>
<comment type="caution">
    <text evidence="20">The sequence shown here is derived from an EMBL/GenBank/DDBJ whole genome shotgun (WGS) entry which is preliminary data.</text>
</comment>
<dbReference type="GO" id="GO:0098588">
    <property type="term" value="C:bounding membrane of organelle"/>
    <property type="evidence" value="ECO:0007669"/>
    <property type="project" value="UniProtKB-ARBA"/>
</dbReference>
<keyword evidence="7" id="KW-0732">Signal</keyword>
<evidence type="ECO:0000256" key="13">
    <source>
        <dbReference type="ARBA" id="ARBA00023136"/>
    </source>
</evidence>
<proteinExistence type="inferred from homology"/>
<keyword evidence="18" id="KW-1133">Transmembrane helix</keyword>
<dbReference type="EMBL" id="QNUK01000048">
    <property type="protein sequence ID" value="KAF5905185.1"/>
    <property type="molecule type" value="Genomic_DNA"/>
</dbReference>
<evidence type="ECO:0000256" key="17">
    <source>
        <dbReference type="SAM" id="MobiDB-lite"/>
    </source>
</evidence>
<keyword evidence="9" id="KW-0256">Endoplasmic reticulum</keyword>
<evidence type="ECO:0000256" key="6">
    <source>
        <dbReference type="ARBA" id="ARBA00022630"/>
    </source>
</evidence>
<feature type="transmembrane region" description="Helical" evidence="18">
    <location>
        <begin position="193"/>
        <end position="214"/>
    </location>
</feature>
<evidence type="ECO:0000256" key="14">
    <source>
        <dbReference type="ARBA" id="ARBA00023157"/>
    </source>
</evidence>
<evidence type="ECO:0000256" key="11">
    <source>
        <dbReference type="ARBA" id="ARBA00022982"/>
    </source>
</evidence>
<keyword evidence="13 18" id="KW-0472">Membrane</keyword>
<feature type="region of interest" description="Disordered" evidence="17">
    <location>
        <begin position="707"/>
        <end position="751"/>
    </location>
</feature>
<evidence type="ECO:0000256" key="2">
    <source>
        <dbReference type="ARBA" id="ARBA00004367"/>
    </source>
</evidence>
<dbReference type="OrthoDB" id="9982588at2759"/>
<dbReference type="GO" id="GO:0005525">
    <property type="term" value="F:GTP binding"/>
    <property type="evidence" value="ECO:0007669"/>
    <property type="project" value="InterPro"/>
</dbReference>
<dbReference type="SUPFAM" id="SSF52540">
    <property type="entry name" value="P-loop containing nucleoside triphosphate hydrolases"/>
    <property type="match status" value="2"/>
</dbReference>
<keyword evidence="21" id="KW-1185">Reference proteome</keyword>
<evidence type="ECO:0000256" key="10">
    <source>
        <dbReference type="ARBA" id="ARBA00022827"/>
    </source>
</evidence>
<dbReference type="GO" id="GO:0071949">
    <property type="term" value="F:FAD binding"/>
    <property type="evidence" value="ECO:0007669"/>
    <property type="project" value="InterPro"/>
</dbReference>
<dbReference type="GO" id="GO:0016972">
    <property type="term" value="F:thiol oxidase activity"/>
    <property type="evidence" value="ECO:0007669"/>
    <property type="project" value="InterPro"/>
</dbReference>
<feature type="non-terminal residue" evidence="20">
    <location>
        <position position="1217"/>
    </location>
</feature>
<dbReference type="AlphaFoldDB" id="A0A8J4U3L3"/>
<dbReference type="PANTHER" id="PTHR12613">
    <property type="entry name" value="ERO1-RELATED"/>
    <property type="match status" value="1"/>
</dbReference>
<evidence type="ECO:0000313" key="21">
    <source>
        <dbReference type="Proteomes" id="UP000727407"/>
    </source>
</evidence>
<sequence length="1217" mass="141104">IRNSHLNSYPLKKEDLGGLTKGSIVLELEILFNPIKASIRTFNPKERKFLDDNPKFSKKVLARNVLRVRNIYRTLSQILQYIKSCFQWESVQRSIFAFVIFLLTVWYWEFYMLPLFLVMLFIWNYAHVASERGGQEMDTMESDDEDEDERESERRGLMDKIHMVQDIVVTVQNLLEEIASFVERIKNMFNWSVPFLSNLAFLVLVFVTVITYIIPLRYIILIWEFKVLLYGPKMSGKSSVVNIVFGKDLLATNERTVYCKSSQGNVQGRELMLVDTPGWWKDFPLSDTATFLKNELVYGVSLCKPGPHAILLVIDVGLEFNERHRKSVEEHLSLLGDNIWAHVLVLFTKGHSTGARTQEAEGEALQWVIEKCGRRYHFFDITVQHDDSQVCLLLGKIEDLLRKNSAACFEIDPKTLQGSEEWRESVKRRARDRQLGVQEQLKKYNKEGLRIMLVGWMMSGKSASGNMILNKEVFAVTGKSTAKCQIGHGEVSGRPVTVIDTPSWWKYFPPQYTPDWIKSEILDGAFQKHNTPHAVLLVIPADTSFREEQRNVIEENMKLLGEQVWRHTIILFTSGDMLGDMTVEQHIESEGKDLQVLVEKCGNRYHVFDNEKKDNHAQVKELVEKIDEMVFGNFTLFHLSAENKEIKERDGKMDTQSNVVSDDKGDVKEVVLLIDEEWKKRDKEFLERVLQLSKDYWRGAHVRGDRSMDLPDNFSMMQPDTDRKFTNGNQGKAFDTEPAPNRHGDTKEEKHSLKLKDQFKEMFDREWSRREETLLGTLQEMLKDRKCETGSIPDQDELECSRQKLTGVLDDCFCDIESIDVFNNFKIFPLIRKLIERDYFRYYRVNLKRPCPFWPDDSHCAIKDCHVEPCPESKIPVGIKSGNYNKYSIAANTIRDIEECEQAHELGAINSTLSNQSKEAFEDWAHHDDAQDHFCGLDDETSPDAEYVDLRLNPERYTGYKGTSAWRVWNSIYEENCFKPRSVYRPLNPLAPSRGDDGEGFYNWLEGLCLEKRVFYRLISGLHSSINIHLCAEYLLDEGWGKALWGPNVHEFRQRFDSAETKGEGTRRLKNLYFLYLIELRALSKVAPYFERSFINLYTGNSQEDSATKDLLLQIFNETKAFPMHFDESSMFAGHEKEAKRLKEEFRLHFKNISRIMDCVGCSKCRLWGKLQTQGLGTALRILFSEKEIKNLPENSPSKGFQLTRQEIVALLNGFGR</sequence>
<dbReference type="Gene3D" id="3.40.50.300">
    <property type="entry name" value="P-loop containing nucleotide triphosphate hydrolases"/>
    <property type="match status" value="2"/>
</dbReference>
<protein>
    <submittedName>
        <fullName evidence="20">ERO1-like protein beta isoform X1</fullName>
    </submittedName>
</protein>
<dbReference type="SUPFAM" id="SSF110019">
    <property type="entry name" value="ERO1-like"/>
    <property type="match status" value="1"/>
</dbReference>
<keyword evidence="8" id="KW-0547">Nucleotide-binding</keyword>
<evidence type="ECO:0000256" key="15">
    <source>
        <dbReference type="ARBA" id="ARBA00023180"/>
    </source>
</evidence>
<evidence type="ECO:0000256" key="8">
    <source>
        <dbReference type="ARBA" id="ARBA00022741"/>
    </source>
</evidence>
<evidence type="ECO:0000259" key="19">
    <source>
        <dbReference type="PROSITE" id="PS51720"/>
    </source>
</evidence>
<evidence type="ECO:0000256" key="5">
    <source>
        <dbReference type="ARBA" id="ARBA00022448"/>
    </source>
</evidence>
<gene>
    <name evidence="20" type="primary">ero1b</name>
    <name evidence="20" type="ORF">DAT39_005190</name>
</gene>
<dbReference type="FunFam" id="3.40.50.300:FF:001809">
    <property type="entry name" value="Si:ch1073-365p7.2"/>
    <property type="match status" value="1"/>
</dbReference>
<name>A0A8J4U3L3_CLAMG</name>
<feature type="domain" description="AIG1-type G" evidence="19">
    <location>
        <begin position="446"/>
        <end position="647"/>
    </location>
</feature>
<feature type="compositionally biased region" description="Basic and acidic residues" evidence="17">
    <location>
        <begin position="740"/>
        <end position="751"/>
    </location>
</feature>
<dbReference type="InterPro" id="IPR037192">
    <property type="entry name" value="ERO1-like_sf"/>
</dbReference>
<accession>A0A8J4U3L3</accession>